<accession>A0ABS8EH38</accession>
<evidence type="ECO:0000313" key="2">
    <source>
        <dbReference type="Proteomes" id="UP001520654"/>
    </source>
</evidence>
<dbReference type="EMBL" id="JAINUL010000001">
    <property type="protein sequence ID" value="MCC0100253.1"/>
    <property type="molecule type" value="Genomic_DNA"/>
</dbReference>
<organism evidence="1 2">
    <name type="scientific">Streptomyces flavotricini</name>
    <dbReference type="NCBI Taxonomy" id="66888"/>
    <lineage>
        <taxon>Bacteria</taxon>
        <taxon>Bacillati</taxon>
        <taxon>Actinomycetota</taxon>
        <taxon>Actinomycetes</taxon>
        <taxon>Kitasatosporales</taxon>
        <taxon>Streptomycetaceae</taxon>
        <taxon>Streptomyces</taxon>
    </lineage>
</organism>
<dbReference type="Proteomes" id="UP001520654">
    <property type="component" value="Unassembled WGS sequence"/>
</dbReference>
<keyword evidence="2" id="KW-1185">Reference proteome</keyword>
<name>A0ABS8EH38_9ACTN</name>
<reference evidence="1 2" key="1">
    <citation type="submission" date="2021-08" db="EMBL/GenBank/DDBJ databases">
        <title>Genomic Architecture of Streptomyces flavotricini NGL1 and Streptomyces erythrochromogenes HMS4 With Differential Plant Beneficial attributes and laccase production capabilities.</title>
        <authorList>
            <person name="Salwan R."/>
            <person name="Kaur R."/>
            <person name="Sharma V."/>
        </authorList>
    </citation>
    <scope>NUCLEOTIDE SEQUENCE [LARGE SCALE GENOMIC DNA]</scope>
    <source>
        <strain evidence="1 2">NGL1</strain>
    </source>
</reference>
<comment type="caution">
    <text evidence="1">The sequence shown here is derived from an EMBL/GenBank/DDBJ whole genome shotgun (WGS) entry which is preliminary data.</text>
</comment>
<gene>
    <name evidence="1" type="ORF">K7B10_36845</name>
</gene>
<evidence type="ECO:0000313" key="1">
    <source>
        <dbReference type="EMBL" id="MCC0100253.1"/>
    </source>
</evidence>
<protein>
    <submittedName>
        <fullName evidence="1">Uncharacterized protein</fullName>
    </submittedName>
</protein>
<proteinExistence type="predicted"/>
<sequence>MDVPPDPVRCDTDQAHVQVSSVTNGDCPGGNGRTYWRYKTTNLCLTRIFHVGYCVLGKGRSNSVELGTFTLVDCKATRIPVEYDYVLHITGVYRAPANASSANCRRSQNDSTDYRAWLVIDDSVLLCTMFYRNA</sequence>